<comment type="caution">
    <text evidence="3">The sequence shown here is derived from an EMBL/GenBank/DDBJ whole genome shotgun (WGS) entry which is preliminary data.</text>
</comment>
<evidence type="ECO:0000313" key="3">
    <source>
        <dbReference type="EMBL" id="KAE8237897.1"/>
    </source>
</evidence>
<dbReference type="InterPro" id="IPR007303">
    <property type="entry name" value="TIP41-like"/>
</dbReference>
<feature type="compositionally biased region" description="Polar residues" evidence="2">
    <location>
        <begin position="398"/>
        <end position="428"/>
    </location>
</feature>
<feature type="region of interest" description="Disordered" evidence="2">
    <location>
        <begin position="226"/>
        <end position="255"/>
    </location>
</feature>
<dbReference type="PANTHER" id="PTHR21021:SF16">
    <property type="entry name" value="TIP41-LIKE PROTEIN"/>
    <property type="match status" value="1"/>
</dbReference>
<dbReference type="Proteomes" id="UP000077684">
    <property type="component" value="Unassembled WGS sequence"/>
</dbReference>
<sequence length="629" mass="64976">MHHFETTKPYLPGARHGAPQQPASAASVSVSASDPAGGEIGAGAQGKEPWRIFAHTFPASSPSGGGGGGGGGGQLGNNNSSQGGSGRIPEPAVNSTVPSVLSRGIQIAGWTITATKGPIASSAQMDSISSDFNIPPPEMLFPDNSLVIAHPQSGFSYTFDAVRALSSVHGVAPQHGLVGLDLREDYERAAAAATSGAGAHSSKLGSKPKSKGIKVAYAQEWGKSRTELPAGDLSNTARPGTTPVSADSGAQPTSGSFFGPGVAQAIASASIANATSDIASARDYDWTYSNTWPGAVNADQSDQISSTHPQFEPTSDPALDRIPIEKLGVGSEPILFYDEVVLYEDELADNGSSMLSVKVRVMPSGFLVLQRFLLRVDNVLFRMFDTRMYASFTPPSPSDSDGNSAPTPSISNTYTGTVRPTSRPTSIPTLEPGRLTDSSSPSTTTPLPQGMAKLSLGPTRRQMRENAAAAAESATGSAPSNAPSPIASTVSESQQTTSTSAVRGDDLADAATKASLRVIRECAGWEASYAEVKSRLPPYKAWDLSPLTDPNWISATLQSLDSRAPAGARSATPSPYYPGSANTPSYAALGAVGPGSNAQILGAVDEDKWEGVGSRADVALVPHIQPKEG</sequence>
<dbReference type="AlphaFoldDB" id="A0A8X7MIX8"/>
<name>A0A8X7MIX8_9BASI</name>
<dbReference type="EMBL" id="LWDE02002348">
    <property type="protein sequence ID" value="KAE8237897.1"/>
    <property type="molecule type" value="Genomic_DNA"/>
</dbReference>
<dbReference type="Pfam" id="PF04176">
    <property type="entry name" value="TIP41"/>
    <property type="match status" value="1"/>
</dbReference>
<evidence type="ECO:0000256" key="2">
    <source>
        <dbReference type="SAM" id="MobiDB-lite"/>
    </source>
</evidence>
<proteinExistence type="inferred from homology"/>
<feature type="compositionally biased region" description="Low complexity" evidence="2">
    <location>
        <begin position="435"/>
        <end position="448"/>
    </location>
</feature>
<dbReference type="GO" id="GO:0005829">
    <property type="term" value="C:cytosol"/>
    <property type="evidence" value="ECO:0007669"/>
    <property type="project" value="TreeGrafter"/>
</dbReference>
<accession>A0A8X7MIX8</accession>
<feature type="compositionally biased region" description="Polar residues" evidence="2">
    <location>
        <begin position="233"/>
        <end position="255"/>
    </location>
</feature>
<evidence type="ECO:0000313" key="4">
    <source>
        <dbReference type="Proteomes" id="UP000077684"/>
    </source>
</evidence>
<reference evidence="3" key="1">
    <citation type="submission" date="2016-04" db="EMBL/GenBank/DDBJ databases">
        <authorList>
            <person name="Nguyen H.D."/>
            <person name="Samba Siva P."/>
            <person name="Cullis J."/>
            <person name="Levesque C.A."/>
            <person name="Hambleton S."/>
        </authorList>
    </citation>
    <scope>NUCLEOTIDE SEQUENCE</scope>
    <source>
        <strain evidence="3">DAOMC 236426</strain>
    </source>
</reference>
<feature type="compositionally biased region" description="Low complexity" evidence="2">
    <location>
        <begin position="18"/>
        <end position="33"/>
    </location>
</feature>
<organism evidence="3 4">
    <name type="scientific">Tilletia controversa</name>
    <name type="common">dwarf bunt fungus</name>
    <dbReference type="NCBI Taxonomy" id="13291"/>
    <lineage>
        <taxon>Eukaryota</taxon>
        <taxon>Fungi</taxon>
        <taxon>Dikarya</taxon>
        <taxon>Basidiomycota</taxon>
        <taxon>Ustilaginomycotina</taxon>
        <taxon>Exobasidiomycetes</taxon>
        <taxon>Tilletiales</taxon>
        <taxon>Tilletiaceae</taxon>
        <taxon>Tilletia</taxon>
    </lineage>
</organism>
<gene>
    <name evidence="3" type="ORF">A4X06_0g9066</name>
</gene>
<feature type="region of interest" description="Disordered" evidence="2">
    <location>
        <begin position="392"/>
        <end position="504"/>
    </location>
</feature>
<feature type="region of interest" description="Disordered" evidence="2">
    <location>
        <begin position="1"/>
        <end position="95"/>
    </location>
</feature>
<dbReference type="GO" id="GO:0031929">
    <property type="term" value="P:TOR signaling"/>
    <property type="evidence" value="ECO:0007669"/>
    <property type="project" value="TreeGrafter"/>
</dbReference>
<reference evidence="3" key="2">
    <citation type="journal article" date="2019" name="IMA Fungus">
        <title>Genome sequencing and comparison of five Tilletia species to identify candidate genes for the detection of regulated species infecting wheat.</title>
        <authorList>
            <person name="Nguyen H.D.T."/>
            <person name="Sultana T."/>
            <person name="Kesanakurti P."/>
            <person name="Hambleton S."/>
        </authorList>
    </citation>
    <scope>NUCLEOTIDE SEQUENCE</scope>
    <source>
        <strain evidence="3">DAOMC 236426</strain>
    </source>
</reference>
<keyword evidence="4" id="KW-1185">Reference proteome</keyword>
<evidence type="ECO:0000256" key="1">
    <source>
        <dbReference type="ARBA" id="ARBA00006658"/>
    </source>
</evidence>
<feature type="compositionally biased region" description="Low complexity" evidence="2">
    <location>
        <begin position="467"/>
        <end position="502"/>
    </location>
</feature>
<protein>
    <submittedName>
        <fullName evidence="3">Uncharacterized protein</fullName>
    </submittedName>
</protein>
<dbReference type="PANTHER" id="PTHR21021">
    <property type="entry name" value="GAF/PUTATIVE CYTOSKELETAL PROTEIN"/>
    <property type="match status" value="1"/>
</dbReference>
<dbReference type="InterPro" id="IPR051330">
    <property type="entry name" value="Phosphatase_reg/MetRdx"/>
</dbReference>
<comment type="similarity">
    <text evidence="1">Belongs to the TIP41 family.</text>
</comment>
<feature type="compositionally biased region" description="Gly residues" evidence="2">
    <location>
        <begin position="63"/>
        <end position="75"/>
    </location>
</feature>
<feature type="compositionally biased region" description="Polar residues" evidence="2">
    <location>
        <begin position="297"/>
        <end position="313"/>
    </location>
</feature>
<feature type="region of interest" description="Disordered" evidence="2">
    <location>
        <begin position="297"/>
        <end position="318"/>
    </location>
</feature>